<keyword evidence="5 7" id="KW-0804">Transcription</keyword>
<proteinExistence type="inferred from homology"/>
<protein>
    <recommendedName>
        <fullName evidence="7">Mediator of RNA polymerase II transcription subunit 9</fullName>
    </recommendedName>
    <alternativeName>
        <fullName evidence="7">Mediator complex subunit 9</fullName>
    </alternativeName>
</protein>
<evidence type="ECO:0000256" key="5">
    <source>
        <dbReference type="ARBA" id="ARBA00023163"/>
    </source>
</evidence>
<feature type="compositionally biased region" description="Gly residues" evidence="8">
    <location>
        <begin position="126"/>
        <end position="140"/>
    </location>
</feature>
<evidence type="ECO:0000313" key="10">
    <source>
        <dbReference type="Proteomes" id="UP001140453"/>
    </source>
</evidence>
<comment type="subcellular location">
    <subcellularLocation>
        <location evidence="1 7">Nucleus</location>
    </subcellularLocation>
</comment>
<evidence type="ECO:0000256" key="4">
    <source>
        <dbReference type="ARBA" id="ARBA00023159"/>
    </source>
</evidence>
<dbReference type="InterPro" id="IPR011425">
    <property type="entry name" value="Med9"/>
</dbReference>
<sequence>MASPHQLPAGLSPDSIDVVSEAATIFARVQYTPSADTADSANKIAPRDMPTATDPLKHKLQNARAALHTLPDITRTIPEQEAEIKLVQAKIERQRAALQKLKEFGLQFAAESATKGDGDVEMSGTAAGGAEGAQGGNSSG</sequence>
<dbReference type="GO" id="GO:0016592">
    <property type="term" value="C:mediator complex"/>
    <property type="evidence" value="ECO:0007669"/>
    <property type="project" value="InterPro"/>
</dbReference>
<evidence type="ECO:0000256" key="1">
    <source>
        <dbReference type="ARBA" id="ARBA00004123"/>
    </source>
</evidence>
<keyword evidence="6 7" id="KW-0539">Nucleus</keyword>
<name>A0A9W8YNP4_9PEZI</name>
<reference evidence="9" key="1">
    <citation type="submission" date="2022-10" db="EMBL/GenBank/DDBJ databases">
        <title>Tapping the CABI collections for fungal endophytes: first genome assemblies for Collariella, Neodidymelliopsis, Ascochyta clinopodiicola, Didymella pomorum, Didymosphaeria variabile, Neocosmospora piperis and Neocucurbitaria cava.</title>
        <authorList>
            <person name="Hill R."/>
        </authorList>
    </citation>
    <scope>NUCLEOTIDE SEQUENCE</scope>
    <source>
        <strain evidence="9">IMI 355082</strain>
    </source>
</reference>
<dbReference type="OrthoDB" id="5414694at2759"/>
<evidence type="ECO:0000256" key="3">
    <source>
        <dbReference type="ARBA" id="ARBA00023015"/>
    </source>
</evidence>
<comment type="caution">
    <text evidence="9">The sequence shown here is derived from an EMBL/GenBank/DDBJ whole genome shotgun (WGS) entry which is preliminary data.</text>
</comment>
<dbReference type="EMBL" id="JAPEVB010000005">
    <property type="protein sequence ID" value="KAJ4388086.1"/>
    <property type="molecule type" value="Genomic_DNA"/>
</dbReference>
<evidence type="ECO:0000313" key="9">
    <source>
        <dbReference type="EMBL" id="KAJ4388086.1"/>
    </source>
</evidence>
<dbReference type="AlphaFoldDB" id="A0A9W8YNP4"/>
<dbReference type="GO" id="GO:0003712">
    <property type="term" value="F:transcription coregulator activity"/>
    <property type="evidence" value="ECO:0007669"/>
    <property type="project" value="InterPro"/>
</dbReference>
<evidence type="ECO:0000256" key="7">
    <source>
        <dbReference type="RuleBase" id="RU364145"/>
    </source>
</evidence>
<comment type="subunit">
    <text evidence="7">Component of the Mediator complex.</text>
</comment>
<dbReference type="GO" id="GO:0006357">
    <property type="term" value="P:regulation of transcription by RNA polymerase II"/>
    <property type="evidence" value="ECO:0007669"/>
    <property type="project" value="InterPro"/>
</dbReference>
<evidence type="ECO:0000256" key="2">
    <source>
        <dbReference type="ARBA" id="ARBA00008089"/>
    </source>
</evidence>
<comment type="function">
    <text evidence="7">Component of the Mediator complex, a coactivator involved in the regulated transcription of nearly all RNA polymerase II-dependent genes. Mediator functions as a bridge to convey information from gene-specific regulatory proteins to the basal RNA polymerase II transcription machinery. Mediator is recruited to promoters by direct interactions with regulatory proteins and serves as a scaffold for the assembly of a functional preinitiation complex with RNA polymerase II and the general transcription factors.</text>
</comment>
<evidence type="ECO:0000256" key="8">
    <source>
        <dbReference type="SAM" id="MobiDB-lite"/>
    </source>
</evidence>
<keyword evidence="4 7" id="KW-0010">Activator</keyword>
<evidence type="ECO:0000256" key="6">
    <source>
        <dbReference type="ARBA" id="ARBA00023242"/>
    </source>
</evidence>
<comment type="similarity">
    <text evidence="2 7">Belongs to the Mediator complex subunit 9 family.</text>
</comment>
<keyword evidence="3 7" id="KW-0805">Transcription regulation</keyword>
<dbReference type="Pfam" id="PF07544">
    <property type="entry name" value="Med9"/>
    <property type="match status" value="1"/>
</dbReference>
<dbReference type="Proteomes" id="UP001140453">
    <property type="component" value="Unassembled WGS sequence"/>
</dbReference>
<gene>
    <name evidence="7" type="primary">MED9</name>
    <name evidence="9" type="ORF">N0V93_008691</name>
</gene>
<keyword evidence="10" id="KW-1185">Reference proteome</keyword>
<organism evidence="9 10">
    <name type="scientific">Gnomoniopsis smithogilvyi</name>
    <dbReference type="NCBI Taxonomy" id="1191159"/>
    <lineage>
        <taxon>Eukaryota</taxon>
        <taxon>Fungi</taxon>
        <taxon>Dikarya</taxon>
        <taxon>Ascomycota</taxon>
        <taxon>Pezizomycotina</taxon>
        <taxon>Sordariomycetes</taxon>
        <taxon>Sordariomycetidae</taxon>
        <taxon>Diaporthales</taxon>
        <taxon>Gnomoniaceae</taxon>
        <taxon>Gnomoniopsis</taxon>
    </lineage>
</organism>
<accession>A0A9W8YNP4</accession>
<feature type="region of interest" description="Disordered" evidence="8">
    <location>
        <begin position="113"/>
        <end position="140"/>
    </location>
</feature>